<name>A0A448DB62_9NEIS</name>
<dbReference type="EMBL" id="LR134313">
    <property type="protein sequence ID" value="VEF03388.1"/>
    <property type="molecule type" value="Genomic_DNA"/>
</dbReference>
<dbReference type="OrthoDB" id="480426at2"/>
<dbReference type="NCBIfam" id="NF033510">
    <property type="entry name" value="Ca_tandemer"/>
    <property type="match status" value="2"/>
</dbReference>
<keyword evidence="4" id="KW-0964">Secreted</keyword>
<dbReference type="RefSeq" id="WP_085416214.1">
    <property type="nucleotide sequence ID" value="NZ_CAUJPY010000020.1"/>
</dbReference>
<feature type="domain" description="Peptidase metallopeptidase" evidence="7">
    <location>
        <begin position="502"/>
        <end position="686"/>
    </location>
</feature>
<dbReference type="Pfam" id="PF00353">
    <property type="entry name" value="HemolysinCabind"/>
    <property type="match status" value="1"/>
</dbReference>
<dbReference type="Gene3D" id="2.60.40.10">
    <property type="entry name" value="Immunoglobulins"/>
    <property type="match status" value="2"/>
</dbReference>
<dbReference type="SUPFAM" id="SSF55486">
    <property type="entry name" value="Metalloproteases ('zincins'), catalytic domain"/>
    <property type="match status" value="1"/>
</dbReference>
<comment type="cofactor">
    <cofactor evidence="1">
        <name>Ca(2+)</name>
        <dbReference type="ChEBI" id="CHEBI:29108"/>
    </cofactor>
</comment>
<organism evidence="8 9">
    <name type="scientific">Neisseria canis</name>
    <dbReference type="NCBI Taxonomy" id="493"/>
    <lineage>
        <taxon>Bacteria</taxon>
        <taxon>Pseudomonadati</taxon>
        <taxon>Pseudomonadota</taxon>
        <taxon>Betaproteobacteria</taxon>
        <taxon>Neisseriales</taxon>
        <taxon>Neisseriaceae</taxon>
        <taxon>Neisseria</taxon>
    </lineage>
</organism>
<dbReference type="NCBIfam" id="NF012196">
    <property type="entry name" value="Ig_like_ice"/>
    <property type="match status" value="1"/>
</dbReference>
<dbReference type="GO" id="GO:0006508">
    <property type="term" value="P:proteolysis"/>
    <property type="evidence" value="ECO:0007669"/>
    <property type="project" value="InterPro"/>
</dbReference>
<dbReference type="Gene3D" id="2.150.10.10">
    <property type="entry name" value="Serralysin-like metalloprotease, C-terminal"/>
    <property type="match status" value="2"/>
</dbReference>
<dbReference type="GO" id="GO:0005615">
    <property type="term" value="C:extracellular space"/>
    <property type="evidence" value="ECO:0007669"/>
    <property type="project" value="InterPro"/>
</dbReference>
<dbReference type="InterPro" id="IPR018511">
    <property type="entry name" value="Hemolysin-typ_Ca-bd_CS"/>
</dbReference>
<dbReference type="AlphaFoldDB" id="A0A448DB62"/>
<dbReference type="SUPFAM" id="SSF51120">
    <property type="entry name" value="beta-Roll"/>
    <property type="match status" value="2"/>
</dbReference>
<dbReference type="PANTHER" id="PTHR38340">
    <property type="entry name" value="S-LAYER PROTEIN"/>
    <property type="match status" value="1"/>
</dbReference>
<dbReference type="GO" id="GO:0005509">
    <property type="term" value="F:calcium ion binding"/>
    <property type="evidence" value="ECO:0007669"/>
    <property type="project" value="InterPro"/>
</dbReference>
<comment type="subcellular location">
    <subcellularLocation>
        <location evidence="2">Secreted</location>
    </subcellularLocation>
</comment>
<reference evidence="8 9" key="1">
    <citation type="submission" date="2018-12" db="EMBL/GenBank/DDBJ databases">
        <authorList>
            <consortium name="Pathogen Informatics"/>
        </authorList>
    </citation>
    <scope>NUCLEOTIDE SEQUENCE [LARGE SCALE GENOMIC DNA]</scope>
    <source>
        <strain evidence="8 9">NCTC10296</strain>
    </source>
</reference>
<dbReference type="InterPro" id="IPR006026">
    <property type="entry name" value="Peptidase_Metallo"/>
</dbReference>
<evidence type="ECO:0000256" key="3">
    <source>
        <dbReference type="ARBA" id="ARBA00009490"/>
    </source>
</evidence>
<dbReference type="GO" id="GO:0008270">
    <property type="term" value="F:zinc ion binding"/>
    <property type="evidence" value="ECO:0007669"/>
    <property type="project" value="InterPro"/>
</dbReference>
<dbReference type="InterPro" id="IPR024079">
    <property type="entry name" value="MetalloPept_cat_dom_sf"/>
</dbReference>
<dbReference type="Pfam" id="PF08548">
    <property type="entry name" value="Peptidase_M10_C"/>
    <property type="match status" value="1"/>
</dbReference>
<dbReference type="PANTHER" id="PTHR38340:SF1">
    <property type="entry name" value="S-LAYER PROTEIN"/>
    <property type="match status" value="1"/>
</dbReference>
<proteinExistence type="inferred from homology"/>
<dbReference type="GO" id="GO:0008237">
    <property type="term" value="F:metallopeptidase activity"/>
    <property type="evidence" value="ECO:0007669"/>
    <property type="project" value="InterPro"/>
</dbReference>
<evidence type="ECO:0000256" key="5">
    <source>
        <dbReference type="ARBA" id="ARBA00022737"/>
    </source>
</evidence>
<dbReference type="Gene3D" id="3.40.390.10">
    <property type="entry name" value="Collagenase (Catalytic Domain)"/>
    <property type="match status" value="1"/>
</dbReference>
<dbReference type="InterPro" id="IPR013783">
    <property type="entry name" value="Ig-like_fold"/>
</dbReference>
<evidence type="ECO:0000256" key="6">
    <source>
        <dbReference type="SAM" id="MobiDB-lite"/>
    </source>
</evidence>
<dbReference type="SMART" id="SM00235">
    <property type="entry name" value="ZnMc"/>
    <property type="match status" value="1"/>
</dbReference>
<accession>A0A448DB62</accession>
<dbReference type="KEGG" id="nci:NCTC10296_02292"/>
<dbReference type="EC" id="3.4.24.40" evidence="8"/>
<dbReference type="InterPro" id="IPR013858">
    <property type="entry name" value="Peptidase_M10B_C"/>
</dbReference>
<evidence type="ECO:0000313" key="8">
    <source>
        <dbReference type="EMBL" id="VEF03388.1"/>
    </source>
</evidence>
<evidence type="ECO:0000313" key="9">
    <source>
        <dbReference type="Proteomes" id="UP000279284"/>
    </source>
</evidence>
<comment type="similarity">
    <text evidence="3">Belongs to the peptidase M10B family.</text>
</comment>
<dbReference type="PRINTS" id="PR00313">
    <property type="entry name" value="CABNDNGRPT"/>
</dbReference>
<evidence type="ECO:0000256" key="4">
    <source>
        <dbReference type="ARBA" id="ARBA00022525"/>
    </source>
</evidence>
<keyword evidence="9" id="KW-1185">Reference proteome</keyword>
<dbReference type="InterPro" id="IPR049826">
    <property type="entry name" value="Ig-like_ice"/>
</dbReference>
<dbReference type="InterPro" id="IPR050557">
    <property type="entry name" value="RTX_toxin/Mannuronan_C5-epim"/>
</dbReference>
<dbReference type="Proteomes" id="UP000279284">
    <property type="component" value="Chromosome"/>
</dbReference>
<gene>
    <name evidence="8" type="primary">frpA1</name>
    <name evidence="8" type="ORF">NCTC10296_02292</name>
</gene>
<evidence type="ECO:0000259" key="7">
    <source>
        <dbReference type="SMART" id="SM00235"/>
    </source>
</evidence>
<keyword evidence="8" id="KW-0378">Hydrolase</keyword>
<dbReference type="InterPro" id="IPR011049">
    <property type="entry name" value="Serralysin-like_metalloprot_C"/>
</dbReference>
<evidence type="ECO:0000256" key="1">
    <source>
        <dbReference type="ARBA" id="ARBA00001913"/>
    </source>
</evidence>
<dbReference type="PROSITE" id="PS00330">
    <property type="entry name" value="HEMOLYSIN_CALCIUM"/>
    <property type="match status" value="3"/>
</dbReference>
<evidence type="ECO:0000256" key="2">
    <source>
        <dbReference type="ARBA" id="ARBA00004613"/>
    </source>
</evidence>
<dbReference type="InterPro" id="IPR001343">
    <property type="entry name" value="Hemolysn_Ca-bd"/>
</dbReference>
<keyword evidence="5" id="KW-0677">Repeat</keyword>
<protein>
    <submittedName>
        <fullName evidence="8">Iron-regulated protein FrpA</fullName>
        <ecNumber evidence="8">3.4.24.40</ecNumber>
    </submittedName>
</protein>
<sequence>MNKNYQLKINRADNSSELVYTNALMPVEIEARGSETFTLYNGDGSLADITVKREGDDLLLLPNNKNAHPIAKIEGYYQHHADFVNGEAVLQPIQDGSLHAKEVGIGKKAAIGAGVLLGAGVLAAAGGSDGGEPTSENSQRKITLKLDEVTGDGVLSMSEAQAPVSISGRAEGVEAGDKVQINVNGKAYHAAVSSNGTFSVKVEAADLVNNSKHNITASVNGKEAASRNYALQDEVAAQIRLNPVVGKNDVVGESGTDEIVTFSGKLVSADAGLQQYIQKGWISGLEIYIGNQTYRATVGEDGSFRFKANANDLTKVASEQVLVKYIESPFPFLSEYGNGNYNLYEGIPDNADLSQVGVEFADNPLFTNDAGQYQVAENAGDMLVTAIGGTVSGAGKAGDSVVVTVNGTDYRTSVGEDKTFSVNVKNSDLYADADHTLSAVLTTTNQAGKTISASDSDVYAVKETPNGAESGESGNAELPYFIRSLGDGSFQDKGLAFGYLDNTFNWHGPGSSLYVTYAFDPDSKYDRSMDKVLNGGKPFSEQQKNDIRALFEKYTEYAGITLVETTDVESANMVLYFDDMTSTERTPGDSDHIAGYAYAGGDVHLSTKVFTSDDAFGSYDGAVTVLHEVMHTFGFEHPFNEDSSDNPDSKSSLNKSEDLPKDEDELTYTLMSYTQQDDVGTPDLRVFDLAAMHYNFGVNRGQRSGNDIYTFSKFSRSSSDGGVYIWDGSGTDTFDASDAWAGVTASLQPGAWNYIGEKSPHLIHEKNEPVNLREAFGVENGKIWSVAEGRYVEETMADVYHSGQSFIGYGTQIENLIGSEFGDTLTGNKADNLIEGGAGDDTINGEDGNDILDGGAGNDTLAGGAGNDTYYVDSEHDRITEGADAGADTVFSTNNFELAGYIENLTLLGQTAVRGIGNDEANRIVGNGTDNVLDGKAGDDVLNGGKGSDMLTGGAGADTFVFDAALDGSIDTITDFQSGEDKISLSSLVFGMDSVTDGMLAFGADKATAETRLVYDKGTLYYDADGSGSGNAVAFAKLALDDNQTAQNVFIVA</sequence>
<feature type="region of interest" description="Disordered" evidence="6">
    <location>
        <begin position="637"/>
        <end position="661"/>
    </location>
</feature>